<dbReference type="Proteomes" id="UP000198287">
    <property type="component" value="Unassembled WGS sequence"/>
</dbReference>
<protein>
    <submittedName>
        <fullName evidence="1">Uncharacterized protein</fullName>
    </submittedName>
</protein>
<evidence type="ECO:0000313" key="2">
    <source>
        <dbReference type="Proteomes" id="UP000198287"/>
    </source>
</evidence>
<accession>A0A226DX99</accession>
<keyword evidence="2" id="KW-1185">Reference proteome</keyword>
<gene>
    <name evidence="1" type="ORF">Fcan01_15895</name>
</gene>
<sequence length="110" mass="12477">MGPKTQVKCTTVEKVANPVICCNKSSVVEVGGRKIFRWTAQVKIDMAYYVVNNNTSFKSQLLILMEEVIDSQISTGIDNVLWECWATPTNGIQYEITGNRKLKYKLWTTP</sequence>
<evidence type="ECO:0000313" key="1">
    <source>
        <dbReference type="EMBL" id="OXA49893.1"/>
    </source>
</evidence>
<dbReference type="AlphaFoldDB" id="A0A226DX99"/>
<dbReference type="EMBL" id="LNIX01000010">
    <property type="protein sequence ID" value="OXA49893.1"/>
    <property type="molecule type" value="Genomic_DNA"/>
</dbReference>
<proteinExistence type="predicted"/>
<comment type="caution">
    <text evidence="1">The sequence shown here is derived from an EMBL/GenBank/DDBJ whole genome shotgun (WGS) entry which is preliminary data.</text>
</comment>
<name>A0A226DX99_FOLCA</name>
<reference evidence="1 2" key="1">
    <citation type="submission" date="2015-12" db="EMBL/GenBank/DDBJ databases">
        <title>The genome of Folsomia candida.</title>
        <authorList>
            <person name="Faddeeva A."/>
            <person name="Derks M.F."/>
            <person name="Anvar Y."/>
            <person name="Smit S."/>
            <person name="Van Straalen N."/>
            <person name="Roelofs D."/>
        </authorList>
    </citation>
    <scope>NUCLEOTIDE SEQUENCE [LARGE SCALE GENOMIC DNA]</scope>
    <source>
        <strain evidence="1 2">VU population</strain>
        <tissue evidence="1">Whole body</tissue>
    </source>
</reference>
<organism evidence="1 2">
    <name type="scientific">Folsomia candida</name>
    <name type="common">Springtail</name>
    <dbReference type="NCBI Taxonomy" id="158441"/>
    <lineage>
        <taxon>Eukaryota</taxon>
        <taxon>Metazoa</taxon>
        <taxon>Ecdysozoa</taxon>
        <taxon>Arthropoda</taxon>
        <taxon>Hexapoda</taxon>
        <taxon>Collembola</taxon>
        <taxon>Entomobryomorpha</taxon>
        <taxon>Isotomoidea</taxon>
        <taxon>Isotomidae</taxon>
        <taxon>Proisotominae</taxon>
        <taxon>Folsomia</taxon>
    </lineage>
</organism>